<evidence type="ECO:0000259" key="7">
    <source>
        <dbReference type="Pfam" id="PF04024"/>
    </source>
</evidence>
<feature type="domain" description="Phage shock protein PspC N-terminal" evidence="7">
    <location>
        <begin position="30"/>
        <end position="77"/>
    </location>
</feature>
<dbReference type="PANTHER" id="PTHR33885:SF3">
    <property type="entry name" value="PHAGE SHOCK PROTEIN C"/>
    <property type="match status" value="1"/>
</dbReference>
<evidence type="ECO:0000256" key="1">
    <source>
        <dbReference type="ARBA" id="ARBA00004162"/>
    </source>
</evidence>
<dbReference type="KEGG" id="crf:FRC0190_00600"/>
<dbReference type="Pfam" id="PF04024">
    <property type="entry name" value="PspC"/>
    <property type="match status" value="1"/>
</dbReference>
<sequence length="389" mass="42327">MVGTMGVMETTWKNIWDTRPVRLPSAQGGNAKIAGVCEGIGVRYQIDPTLIRILFVLLLFSGWGLALYLVAWLTMPKYSMRYSPWELVVQNASSTRTVDAPGQQFLSDAEKQQKQTGWVLIAFLLFIAFTTSWGEAFRFSGIAAIAMFVASWYLLHQRTPVPPVGLLFPTGKEPGSQAEGFSTTDPFTTTDSFTETDPPAPTVDLSGYSPVPGHTAPVSGEQPPAWDPLGAAPFAWDLPDPTEQPQPKRKRRTPWVIGLVALLSAAAIGCASIVFAFIGVVPWVTSKSVSSVEVRPTTSTELADEYNTDVGDISLDLRDLHKLDHDREVIVESNIGDIDVRLSDDIRTIVTCKNKVGSSSCPSDTVNDQADGSTLRLVVINDIGDIRVS</sequence>
<dbReference type="EMBL" id="LR738855">
    <property type="protein sequence ID" value="VZH84586.1"/>
    <property type="molecule type" value="Genomic_DNA"/>
</dbReference>
<evidence type="ECO:0000313" key="8">
    <source>
        <dbReference type="EMBL" id="VZH84586.1"/>
    </source>
</evidence>
<feature type="transmembrane region" description="Helical" evidence="6">
    <location>
        <begin position="116"/>
        <end position="133"/>
    </location>
</feature>
<proteinExistence type="predicted"/>
<dbReference type="Proteomes" id="UP000423525">
    <property type="component" value="Chromosome"/>
</dbReference>
<organism evidence="8 9">
    <name type="scientific">Corynebacterium rouxii</name>
    <dbReference type="NCBI Taxonomy" id="2719119"/>
    <lineage>
        <taxon>Bacteria</taxon>
        <taxon>Bacillati</taxon>
        <taxon>Actinomycetota</taxon>
        <taxon>Actinomycetes</taxon>
        <taxon>Mycobacteriales</taxon>
        <taxon>Corynebacteriaceae</taxon>
        <taxon>Corynebacterium</taxon>
    </lineage>
</organism>
<feature type="transmembrane region" description="Helical" evidence="6">
    <location>
        <begin position="50"/>
        <end position="73"/>
    </location>
</feature>
<evidence type="ECO:0000256" key="3">
    <source>
        <dbReference type="ARBA" id="ARBA00022692"/>
    </source>
</evidence>
<gene>
    <name evidence="8" type="ORF">FRC0190_00600</name>
</gene>
<keyword evidence="3 6" id="KW-0812">Transmembrane</keyword>
<keyword evidence="5 6" id="KW-0472">Membrane</keyword>
<feature type="transmembrane region" description="Helical" evidence="6">
    <location>
        <begin position="255"/>
        <end position="284"/>
    </location>
</feature>
<accession>A0A6I8MAD5</accession>
<comment type="subcellular location">
    <subcellularLocation>
        <location evidence="1">Cell membrane</location>
        <topology evidence="1">Single-pass membrane protein</topology>
    </subcellularLocation>
</comment>
<keyword evidence="4 6" id="KW-1133">Transmembrane helix</keyword>
<dbReference type="InterPro" id="IPR052027">
    <property type="entry name" value="PspC"/>
</dbReference>
<dbReference type="GO" id="GO:0005886">
    <property type="term" value="C:plasma membrane"/>
    <property type="evidence" value="ECO:0007669"/>
    <property type="project" value="UniProtKB-SubCell"/>
</dbReference>
<evidence type="ECO:0000313" key="9">
    <source>
        <dbReference type="Proteomes" id="UP000423525"/>
    </source>
</evidence>
<dbReference type="PANTHER" id="PTHR33885">
    <property type="entry name" value="PHAGE SHOCK PROTEIN C"/>
    <property type="match status" value="1"/>
</dbReference>
<name>A0A6I8MAD5_9CORY</name>
<evidence type="ECO:0000256" key="4">
    <source>
        <dbReference type="ARBA" id="ARBA00022989"/>
    </source>
</evidence>
<evidence type="ECO:0000256" key="6">
    <source>
        <dbReference type="SAM" id="Phobius"/>
    </source>
</evidence>
<protein>
    <submittedName>
        <fullName evidence="8">PspC domain-containing protein</fullName>
    </submittedName>
</protein>
<dbReference type="InterPro" id="IPR007168">
    <property type="entry name" value="Phageshock_PspC_N"/>
</dbReference>
<evidence type="ECO:0000256" key="5">
    <source>
        <dbReference type="ARBA" id="ARBA00023136"/>
    </source>
</evidence>
<dbReference type="AlphaFoldDB" id="A0A6I8MAD5"/>
<keyword evidence="2" id="KW-1003">Cell membrane</keyword>
<evidence type="ECO:0000256" key="2">
    <source>
        <dbReference type="ARBA" id="ARBA00022475"/>
    </source>
</evidence>
<reference evidence="8 9" key="1">
    <citation type="submission" date="2019-11" db="EMBL/GenBank/DDBJ databases">
        <authorList>
            <person name="Brisse S."/>
        </authorList>
    </citation>
    <scope>NUCLEOTIDE SEQUENCE [LARGE SCALE GENOMIC DNA]</scope>
    <source>
        <strain evidence="8">FRC0190</strain>
    </source>
</reference>